<dbReference type="SUPFAM" id="SSF53335">
    <property type="entry name" value="S-adenosyl-L-methionine-dependent methyltransferases"/>
    <property type="match status" value="1"/>
</dbReference>
<protein>
    <recommendedName>
        <fullName evidence="7 11">Ribosomal RNA large subunit methyltransferase E</fullName>
        <ecNumber evidence="6 11">2.1.1.166</ecNumber>
    </recommendedName>
    <alternativeName>
        <fullName evidence="9 11">23S rRNA Um2552 methyltransferase</fullName>
    </alternativeName>
    <alternativeName>
        <fullName evidence="8 11">rRNA (uridine-2'-O-)-methyltransferase</fullName>
    </alternativeName>
</protein>
<feature type="binding site" evidence="11">
    <location>
        <position position="70"/>
    </location>
    <ligand>
        <name>S-adenosyl-L-methionine</name>
        <dbReference type="ChEBI" id="CHEBI:59789"/>
    </ligand>
</feature>
<feature type="active site" description="Proton acceptor" evidence="11">
    <location>
        <position position="167"/>
    </location>
</feature>
<sequence length="217" mass="24919">MHNNNYNKKYNGLSVLQSIDMYNVFDEYSRRAKKEGYLARSVYKLIEIDKRFSLFPSGNILDIGASPGSFSQYAYGNLKDGVLVAVDLNDIDLNFTNNFYFIKGNIYIDEICQKIETFAPYSLIISDAAPKTTGNRLVDTSNSFNLNMRIVELASRILVKGGNLLLKVFQGGEEEQLFYKLKSYFKIVKKIRPKAVRKNSFEIYFLSKDFIKLDTNI</sequence>
<dbReference type="InterPro" id="IPR002877">
    <property type="entry name" value="RNA_MeTrfase_FtsJ_dom"/>
</dbReference>
<evidence type="ECO:0000256" key="11">
    <source>
        <dbReference type="HAMAP-Rule" id="MF_01547"/>
    </source>
</evidence>
<evidence type="ECO:0000259" key="12">
    <source>
        <dbReference type="Pfam" id="PF01728"/>
    </source>
</evidence>
<feature type="binding site" evidence="11">
    <location>
        <position position="127"/>
    </location>
    <ligand>
        <name>S-adenosyl-L-methionine</name>
        <dbReference type="ChEBI" id="CHEBI:59789"/>
    </ligand>
</feature>
<evidence type="ECO:0000256" key="10">
    <source>
        <dbReference type="ARBA" id="ARBA00048970"/>
    </source>
</evidence>
<feature type="binding site" evidence="11">
    <location>
        <position position="68"/>
    </location>
    <ligand>
        <name>S-adenosyl-L-methionine</name>
        <dbReference type="ChEBI" id="CHEBI:59789"/>
    </ligand>
</feature>
<feature type="binding site" evidence="11">
    <location>
        <position position="105"/>
    </location>
    <ligand>
        <name>S-adenosyl-L-methionine</name>
        <dbReference type="ChEBI" id="CHEBI:59789"/>
    </ligand>
</feature>
<organism evidence="13 14">
    <name type="scientific">Borrelia parkeri SLO</name>
    <dbReference type="NCBI Taxonomy" id="1313294"/>
    <lineage>
        <taxon>Bacteria</taxon>
        <taxon>Pseudomonadati</taxon>
        <taxon>Spirochaetota</taxon>
        <taxon>Spirochaetia</taxon>
        <taxon>Spirochaetales</taxon>
        <taxon>Borreliaceae</taxon>
        <taxon>Borrelia</taxon>
    </lineage>
</organism>
<dbReference type="HAMAP" id="MF_01547">
    <property type="entry name" value="RNA_methyltr_E"/>
    <property type="match status" value="1"/>
</dbReference>
<comment type="similarity">
    <text evidence="11">Belongs to the class I-like SAM-binding methyltransferase superfamily. RNA methyltransferase RlmE family.</text>
</comment>
<comment type="catalytic activity">
    <reaction evidence="10 11">
        <text>uridine(2552) in 23S rRNA + S-adenosyl-L-methionine = 2'-O-methyluridine(2552) in 23S rRNA + S-adenosyl-L-homocysteine + H(+)</text>
        <dbReference type="Rhea" id="RHEA:42720"/>
        <dbReference type="Rhea" id="RHEA-COMP:10202"/>
        <dbReference type="Rhea" id="RHEA-COMP:10203"/>
        <dbReference type="ChEBI" id="CHEBI:15378"/>
        <dbReference type="ChEBI" id="CHEBI:57856"/>
        <dbReference type="ChEBI" id="CHEBI:59789"/>
        <dbReference type="ChEBI" id="CHEBI:65315"/>
        <dbReference type="ChEBI" id="CHEBI:74478"/>
        <dbReference type="EC" id="2.1.1.166"/>
    </reaction>
</comment>
<feature type="binding site" evidence="11">
    <location>
        <position position="87"/>
    </location>
    <ligand>
        <name>S-adenosyl-L-methionine</name>
        <dbReference type="ChEBI" id="CHEBI:59789"/>
    </ligand>
</feature>
<dbReference type="GO" id="GO:0032259">
    <property type="term" value="P:methylation"/>
    <property type="evidence" value="ECO:0007669"/>
    <property type="project" value="UniProtKB-KW"/>
</dbReference>
<dbReference type="EC" id="2.1.1.166" evidence="6 11"/>
<name>A0ABN4C6E0_BORPR</name>
<dbReference type="PIRSF" id="PIRSF005461">
    <property type="entry name" value="23S_rRNA_mtase"/>
    <property type="match status" value="1"/>
</dbReference>
<evidence type="ECO:0000256" key="2">
    <source>
        <dbReference type="ARBA" id="ARBA00022603"/>
    </source>
</evidence>
<evidence type="ECO:0000256" key="6">
    <source>
        <dbReference type="ARBA" id="ARBA00038861"/>
    </source>
</evidence>
<accession>A0ABN4C6E0</accession>
<dbReference type="Proteomes" id="UP000019331">
    <property type="component" value="Chromosome"/>
</dbReference>
<dbReference type="PANTHER" id="PTHR10920:SF18">
    <property type="entry name" value="RRNA METHYLTRANSFERASE 2, MITOCHONDRIAL"/>
    <property type="match status" value="1"/>
</dbReference>
<evidence type="ECO:0000256" key="3">
    <source>
        <dbReference type="ARBA" id="ARBA00022679"/>
    </source>
</evidence>
<dbReference type="PANTHER" id="PTHR10920">
    <property type="entry name" value="RIBOSOMAL RNA METHYLTRANSFERASE"/>
    <property type="match status" value="1"/>
</dbReference>
<reference evidence="13" key="1">
    <citation type="submission" date="2016-10" db="EMBL/GenBank/DDBJ databases">
        <title>Comparative Genomics of Relapsing Fever Spirochetes.</title>
        <authorList>
            <person name="Schwan T.G."/>
            <person name="Raffel S.J."/>
            <person name="Porcella S.F."/>
            <person name="Martens C.A."/>
            <person name="Bruno D.P."/>
            <person name="Ricklefs S.M."/>
            <person name="Barbian K.B."/>
        </authorList>
    </citation>
    <scope>NUCLEOTIDE SEQUENCE</scope>
    <source>
        <strain evidence="13">SLO</strain>
    </source>
</reference>
<keyword evidence="11" id="KW-0963">Cytoplasm</keyword>
<evidence type="ECO:0000256" key="5">
    <source>
        <dbReference type="ARBA" id="ARBA00037569"/>
    </source>
</evidence>
<dbReference type="Gene3D" id="3.40.50.150">
    <property type="entry name" value="Vaccinia Virus protein VP39"/>
    <property type="match status" value="1"/>
</dbReference>
<comment type="function">
    <text evidence="5 11">Specifically methylates the uridine in position 2552 of 23S rRNA at the 2'-O position of the ribose in the fully assembled 50S ribosomal subunit.</text>
</comment>
<keyword evidence="1 11" id="KW-0698">rRNA processing</keyword>
<comment type="subcellular location">
    <subcellularLocation>
        <location evidence="11">Cytoplasm</location>
    </subcellularLocation>
</comment>
<dbReference type="EMBL" id="CP005851">
    <property type="protein sequence ID" value="AHH09620.1"/>
    <property type="molecule type" value="Genomic_DNA"/>
</dbReference>
<keyword evidence="2 11" id="KW-0489">Methyltransferase</keyword>
<evidence type="ECO:0000313" key="14">
    <source>
        <dbReference type="Proteomes" id="UP000019331"/>
    </source>
</evidence>
<evidence type="ECO:0000256" key="1">
    <source>
        <dbReference type="ARBA" id="ARBA00022552"/>
    </source>
</evidence>
<dbReference type="InterPro" id="IPR015507">
    <property type="entry name" value="rRNA-MeTfrase_E"/>
</dbReference>
<evidence type="ECO:0000256" key="4">
    <source>
        <dbReference type="ARBA" id="ARBA00022691"/>
    </source>
</evidence>
<evidence type="ECO:0000256" key="8">
    <source>
        <dbReference type="ARBA" id="ARBA00041995"/>
    </source>
</evidence>
<evidence type="ECO:0000313" key="13">
    <source>
        <dbReference type="EMBL" id="AHH09620.1"/>
    </source>
</evidence>
<keyword evidence="3 11" id="KW-0808">Transferase</keyword>
<keyword evidence="14" id="KW-1185">Reference proteome</keyword>
<keyword evidence="4 11" id="KW-0949">S-adenosyl-L-methionine</keyword>
<evidence type="ECO:0000256" key="7">
    <source>
        <dbReference type="ARBA" id="ARBA00041129"/>
    </source>
</evidence>
<dbReference type="InterPro" id="IPR029063">
    <property type="entry name" value="SAM-dependent_MTases_sf"/>
</dbReference>
<proteinExistence type="inferred from homology"/>
<feature type="domain" description="Ribosomal RNA methyltransferase FtsJ" evidence="12">
    <location>
        <begin position="37"/>
        <end position="210"/>
    </location>
</feature>
<evidence type="ECO:0000256" key="9">
    <source>
        <dbReference type="ARBA" id="ARBA00042745"/>
    </source>
</evidence>
<gene>
    <name evidence="11" type="primary">rlmE</name>
    <name evidence="11" type="synonym">ftsJ</name>
    <name evidence="11" type="synonym">rrmJ</name>
    <name evidence="13" type="ORF">BPA_0084400</name>
</gene>
<dbReference type="GO" id="GO:0008168">
    <property type="term" value="F:methyltransferase activity"/>
    <property type="evidence" value="ECO:0007669"/>
    <property type="project" value="UniProtKB-KW"/>
</dbReference>
<dbReference type="Pfam" id="PF01728">
    <property type="entry name" value="FtsJ"/>
    <property type="match status" value="1"/>
</dbReference>
<dbReference type="InterPro" id="IPR050082">
    <property type="entry name" value="RNA_methyltr_RlmE"/>
</dbReference>